<dbReference type="AlphaFoldDB" id="Q73TG3"/>
<name>Q73TG3_MYCPA</name>
<dbReference type="STRING" id="262316.MAP_3755"/>
<dbReference type="HOGENOM" id="CLU_1747631_0_0_11"/>
<dbReference type="Proteomes" id="UP000000580">
    <property type="component" value="Chromosome"/>
</dbReference>
<dbReference type="eggNOG" id="COG2801">
    <property type="taxonomic scope" value="Bacteria"/>
</dbReference>
<proteinExistence type="predicted"/>
<evidence type="ECO:0000313" key="2">
    <source>
        <dbReference type="Proteomes" id="UP000000580"/>
    </source>
</evidence>
<dbReference type="KEGG" id="mpa:MAP_3755"/>
<dbReference type="EMBL" id="AE016958">
    <property type="protein sequence ID" value="AAS06305.1"/>
    <property type="molecule type" value="Genomic_DNA"/>
</dbReference>
<protein>
    <recommendedName>
        <fullName evidence="3">Integrase catalytic domain-containing protein</fullName>
    </recommendedName>
</protein>
<keyword evidence="2" id="KW-1185">Reference proteome</keyword>
<gene>
    <name evidence="1" type="ordered locus">MAP_3755</name>
</gene>
<accession>Q73TG3</accession>
<dbReference type="PANTHER" id="PTHR47515">
    <property type="entry name" value="LOW CALCIUM RESPONSE LOCUS PROTEIN T"/>
    <property type="match status" value="1"/>
</dbReference>
<evidence type="ECO:0008006" key="3">
    <source>
        <dbReference type="Google" id="ProtNLM"/>
    </source>
</evidence>
<sequence length="149" mass="16350">MDFQFDVSIDGRPIKIVSIVDEHTRECLAGMVERSITGEHLIAELDQLAVQHGTYPGCCGATMPPELACSAIAGWASGQIGPGSHQRLETRLQPPPPTLGPGHWCGMARDPIILDQATPPGRQPSCNKRPRSSRMARWWVIWPSVMVKM</sequence>
<organism evidence="1 2">
    <name type="scientific">Mycolicibacterium paratuberculosis (strain ATCC BAA-968 / K-10)</name>
    <name type="common">Mycobacterium paratuberculosis</name>
    <dbReference type="NCBI Taxonomy" id="262316"/>
    <lineage>
        <taxon>Bacteria</taxon>
        <taxon>Bacillati</taxon>
        <taxon>Actinomycetota</taxon>
        <taxon>Actinomycetes</taxon>
        <taxon>Mycobacteriales</taxon>
        <taxon>Mycobacteriaceae</taxon>
        <taxon>Mycobacterium</taxon>
        <taxon>Mycobacterium avium complex (MAC)</taxon>
    </lineage>
</organism>
<evidence type="ECO:0000313" key="1">
    <source>
        <dbReference type="EMBL" id="AAS06305.1"/>
    </source>
</evidence>
<reference evidence="1 2" key="1">
    <citation type="journal article" date="2005" name="Proc. Natl. Acad. Sci. U.S.A.">
        <title>The complete genome sequence of Mycobacterium avium subspecies paratuberculosis.</title>
        <authorList>
            <person name="Li L."/>
            <person name="Bannantine J.P."/>
            <person name="Zhang Q."/>
            <person name="Amonsin A."/>
            <person name="May B.J."/>
            <person name="Alt D."/>
            <person name="Banerji N."/>
            <person name="Kanjilal S."/>
            <person name="Kapur V."/>
        </authorList>
    </citation>
    <scope>NUCLEOTIDE SEQUENCE [LARGE SCALE GENOMIC DNA]</scope>
    <source>
        <strain evidence="2">ATCC BAA-968 / K-10</strain>
    </source>
</reference>
<dbReference type="PANTHER" id="PTHR47515:SF1">
    <property type="entry name" value="BLR2054 PROTEIN"/>
    <property type="match status" value="1"/>
</dbReference>